<dbReference type="OrthoDB" id="442921at2759"/>
<dbReference type="KEGG" id="ccp:CHC_T00005343001"/>
<evidence type="ECO:0000313" key="3">
    <source>
        <dbReference type="EMBL" id="CDF37220.1"/>
    </source>
</evidence>
<feature type="domain" description="Rad60/SUMO-like" evidence="2">
    <location>
        <begin position="208"/>
        <end position="273"/>
    </location>
</feature>
<evidence type="ECO:0000313" key="4">
    <source>
        <dbReference type="Proteomes" id="UP000012073"/>
    </source>
</evidence>
<dbReference type="GeneID" id="17324755"/>
<dbReference type="EMBL" id="HG001819">
    <property type="protein sequence ID" value="CDF37220.1"/>
    <property type="molecule type" value="Genomic_DNA"/>
</dbReference>
<dbReference type="CDD" id="cd01763">
    <property type="entry name" value="Ubl_SUMO_like"/>
    <property type="match status" value="1"/>
</dbReference>
<feature type="compositionally biased region" description="Polar residues" evidence="1">
    <location>
        <begin position="1"/>
        <end position="12"/>
    </location>
</feature>
<dbReference type="Pfam" id="PF11976">
    <property type="entry name" value="Rad60-SLD"/>
    <property type="match status" value="1"/>
</dbReference>
<organism evidence="3 4">
    <name type="scientific">Chondrus crispus</name>
    <name type="common">Carrageen Irish moss</name>
    <name type="synonym">Polymorpha crispa</name>
    <dbReference type="NCBI Taxonomy" id="2769"/>
    <lineage>
        <taxon>Eukaryota</taxon>
        <taxon>Rhodophyta</taxon>
        <taxon>Florideophyceae</taxon>
        <taxon>Rhodymeniophycidae</taxon>
        <taxon>Gigartinales</taxon>
        <taxon>Gigartinaceae</taxon>
        <taxon>Chondrus</taxon>
    </lineage>
</organism>
<dbReference type="AlphaFoldDB" id="R7QIH4"/>
<dbReference type="RefSeq" id="XP_005717039.1">
    <property type="nucleotide sequence ID" value="XM_005716982.1"/>
</dbReference>
<dbReference type="Gene3D" id="3.10.20.90">
    <property type="entry name" value="Phosphatidylinositol 3-kinase Catalytic Subunit, Chain A, domain 1"/>
    <property type="match status" value="1"/>
</dbReference>
<feature type="region of interest" description="Disordered" evidence="1">
    <location>
        <begin position="1"/>
        <end position="25"/>
    </location>
</feature>
<reference evidence="4" key="1">
    <citation type="journal article" date="2013" name="Proc. Natl. Acad. Sci. U.S.A.">
        <title>Genome structure and metabolic features in the red seaweed Chondrus crispus shed light on evolution of the Archaeplastida.</title>
        <authorList>
            <person name="Collen J."/>
            <person name="Porcel B."/>
            <person name="Carre W."/>
            <person name="Ball S.G."/>
            <person name="Chaparro C."/>
            <person name="Tonon T."/>
            <person name="Barbeyron T."/>
            <person name="Michel G."/>
            <person name="Noel B."/>
            <person name="Valentin K."/>
            <person name="Elias M."/>
            <person name="Artiguenave F."/>
            <person name="Arun A."/>
            <person name="Aury J.M."/>
            <person name="Barbosa-Neto J.F."/>
            <person name="Bothwell J.H."/>
            <person name="Bouget F.Y."/>
            <person name="Brillet L."/>
            <person name="Cabello-Hurtado F."/>
            <person name="Capella-Gutierrez S."/>
            <person name="Charrier B."/>
            <person name="Cladiere L."/>
            <person name="Cock J.M."/>
            <person name="Coelho S.M."/>
            <person name="Colleoni C."/>
            <person name="Czjzek M."/>
            <person name="Da Silva C."/>
            <person name="Delage L."/>
            <person name="Denoeud F."/>
            <person name="Deschamps P."/>
            <person name="Dittami S.M."/>
            <person name="Gabaldon T."/>
            <person name="Gachon C.M."/>
            <person name="Groisillier A."/>
            <person name="Herve C."/>
            <person name="Jabbari K."/>
            <person name="Katinka M."/>
            <person name="Kloareg B."/>
            <person name="Kowalczyk N."/>
            <person name="Labadie K."/>
            <person name="Leblanc C."/>
            <person name="Lopez P.J."/>
            <person name="McLachlan D.H."/>
            <person name="Meslet-Cladiere L."/>
            <person name="Moustafa A."/>
            <person name="Nehr Z."/>
            <person name="Nyvall Collen P."/>
            <person name="Panaud O."/>
            <person name="Partensky F."/>
            <person name="Poulain J."/>
            <person name="Rensing S.A."/>
            <person name="Rousvoal S."/>
            <person name="Samson G."/>
            <person name="Symeonidi A."/>
            <person name="Weissenbach J."/>
            <person name="Zambounis A."/>
            <person name="Wincker P."/>
            <person name="Boyen C."/>
        </authorList>
    </citation>
    <scope>NUCLEOTIDE SEQUENCE [LARGE SCALE GENOMIC DNA]</scope>
    <source>
        <strain evidence="4">cv. Stackhouse</strain>
    </source>
</reference>
<dbReference type="Proteomes" id="UP000012073">
    <property type="component" value="Unassembled WGS sequence"/>
</dbReference>
<feature type="region of interest" description="Disordered" evidence="1">
    <location>
        <begin position="42"/>
        <end position="114"/>
    </location>
</feature>
<feature type="region of interest" description="Disordered" evidence="1">
    <location>
        <begin position="167"/>
        <end position="191"/>
    </location>
</feature>
<proteinExistence type="predicted"/>
<accession>R7QIH4</accession>
<evidence type="ECO:0000259" key="2">
    <source>
        <dbReference type="Pfam" id="PF11976"/>
    </source>
</evidence>
<sequence>MKNEMTCENNSSSDDEDIFMQGGIPKPISMYSSAFATAPQVTDLDADDDDDDDDDIALNLDAFTKPRRRGRPSKRARTSANTTASQKQATAKNAAHGTKQKNRSVFDISSGEESDEVVVVESHNDETNMDAHDKSVAASLAQARAVLATQANEEKIAADVQRLAKEQSERVERSRCQEKQRQESERVRKQAEEARLKAAQTAAPVQLKVRSGQNQIKMRIRRSDPVLKMLGPFCKKFDLNLPNAVMQFDGEQVEESDTPDTLELEEGMLIDVITRS</sequence>
<keyword evidence="4" id="KW-1185">Reference proteome</keyword>
<dbReference type="Gramene" id="CDF37220">
    <property type="protein sequence ID" value="CDF37220"/>
    <property type="gene ID" value="CHC_T00005343001"/>
</dbReference>
<dbReference type="InterPro" id="IPR029071">
    <property type="entry name" value="Ubiquitin-like_domsf"/>
</dbReference>
<name>R7QIH4_CHOCR</name>
<protein>
    <recommendedName>
        <fullName evidence="2">Rad60/SUMO-like domain-containing protein</fullName>
    </recommendedName>
</protein>
<feature type="compositionally biased region" description="Acidic residues" evidence="1">
    <location>
        <begin position="44"/>
        <end position="56"/>
    </location>
</feature>
<evidence type="ECO:0000256" key="1">
    <source>
        <dbReference type="SAM" id="MobiDB-lite"/>
    </source>
</evidence>
<dbReference type="STRING" id="2769.R7QIH4"/>
<feature type="compositionally biased region" description="Polar residues" evidence="1">
    <location>
        <begin position="80"/>
        <end position="91"/>
    </location>
</feature>
<dbReference type="SUPFAM" id="SSF54236">
    <property type="entry name" value="Ubiquitin-like"/>
    <property type="match status" value="1"/>
</dbReference>
<dbReference type="InterPro" id="IPR022617">
    <property type="entry name" value="Rad60/SUMO-like_dom"/>
</dbReference>
<feature type="compositionally biased region" description="Basic residues" evidence="1">
    <location>
        <begin position="65"/>
        <end position="77"/>
    </location>
</feature>
<gene>
    <name evidence="3" type="ORF">CHC_T00005343001</name>
</gene>